<name>A0ABZ0EA77_9BURK</name>
<evidence type="ECO:0000313" key="2">
    <source>
        <dbReference type="Proteomes" id="UP001302652"/>
    </source>
</evidence>
<sequence length="65" mass="7031">MTLDDLKELGIVVGHIADAELGNKFIACVGKETPGGIKSLDGQHWMGDSPLQAAMRCYEDSNVRK</sequence>
<dbReference type="RefSeq" id="WP_317015953.1">
    <property type="nucleotide sequence ID" value="NZ_CP136511.1"/>
</dbReference>
<keyword evidence="2" id="KW-1185">Reference proteome</keyword>
<gene>
    <name evidence="1" type="ORF">RW095_01125</name>
</gene>
<proteinExistence type="predicted"/>
<protein>
    <submittedName>
        <fullName evidence="1">Uncharacterized protein</fullName>
    </submittedName>
</protein>
<evidence type="ECO:0000313" key="1">
    <source>
        <dbReference type="EMBL" id="WOD14156.1"/>
    </source>
</evidence>
<accession>A0ABZ0EA77</accession>
<organism evidence="1 2">
    <name type="scientific">Paraburkholderia kirstenboschensis</name>
    <dbReference type="NCBI Taxonomy" id="1245436"/>
    <lineage>
        <taxon>Bacteria</taxon>
        <taxon>Pseudomonadati</taxon>
        <taxon>Pseudomonadota</taxon>
        <taxon>Betaproteobacteria</taxon>
        <taxon>Burkholderiales</taxon>
        <taxon>Burkholderiaceae</taxon>
        <taxon>Paraburkholderia</taxon>
    </lineage>
</organism>
<reference evidence="1 2" key="1">
    <citation type="submission" date="2023-10" db="EMBL/GenBank/DDBJ databases">
        <title>Surface-active antibiotics is a multifunctional adaptation for post-fire microbes.</title>
        <authorList>
            <person name="Liu M.D."/>
            <person name="Du Y."/>
            <person name="Koupaei S.K."/>
            <person name="Kim N.R."/>
            <person name="Zhang W."/>
            <person name="Traxler M.F."/>
        </authorList>
    </citation>
    <scope>NUCLEOTIDE SEQUENCE [LARGE SCALE GENOMIC DNA]</scope>
    <source>
        <strain evidence="1 2">F3</strain>
    </source>
</reference>
<dbReference type="EMBL" id="CP136511">
    <property type="protein sequence ID" value="WOD14156.1"/>
    <property type="molecule type" value="Genomic_DNA"/>
</dbReference>
<dbReference type="Proteomes" id="UP001302652">
    <property type="component" value="Chromosome 3"/>
</dbReference>